<keyword evidence="1" id="KW-1133">Transmembrane helix</keyword>
<gene>
    <name evidence="2" type="ORF">LEP1GSC058_0076</name>
</gene>
<feature type="transmembrane region" description="Helical" evidence="1">
    <location>
        <begin position="117"/>
        <end position="141"/>
    </location>
</feature>
<keyword evidence="3" id="KW-1185">Reference proteome</keyword>
<comment type="caution">
    <text evidence="2">The sequence shown here is derived from an EMBL/GenBank/DDBJ whole genome shotgun (WGS) entry which is preliminary data.</text>
</comment>
<evidence type="ECO:0000313" key="2">
    <source>
        <dbReference type="EMBL" id="EPG75136.1"/>
    </source>
</evidence>
<proteinExistence type="predicted"/>
<dbReference type="InterPro" id="IPR013879">
    <property type="entry name" value="DUF1761"/>
</dbReference>
<dbReference type="AlphaFoldDB" id="S3UXM2"/>
<dbReference type="EMBL" id="AKWZ02000004">
    <property type="protein sequence ID" value="EPG75136.1"/>
    <property type="molecule type" value="Genomic_DNA"/>
</dbReference>
<dbReference type="Pfam" id="PF08570">
    <property type="entry name" value="DUF1761"/>
    <property type="match status" value="1"/>
</dbReference>
<protein>
    <submittedName>
        <fullName evidence="2">PF08570 family protein</fullName>
    </submittedName>
</protein>
<dbReference type="RefSeq" id="WP_016548846.1">
    <property type="nucleotide sequence ID" value="NZ_AKWZ02000004.1"/>
</dbReference>
<accession>S3UXM2</accession>
<reference evidence="2" key="1">
    <citation type="submission" date="2013-04" db="EMBL/GenBank/DDBJ databases">
        <authorList>
            <person name="Harkins D.M."/>
            <person name="Durkin A.S."/>
            <person name="Selengut J.D."/>
            <person name="Sanka R."/>
            <person name="DePew J."/>
            <person name="Purushe J."/>
            <person name="Ahmed A."/>
            <person name="van der Linden H."/>
            <person name="Goris M.G.A."/>
            <person name="Hartskeerl R.A."/>
            <person name="Vinetz J.M."/>
            <person name="Sutton G.G."/>
            <person name="Nelson W.C."/>
            <person name="Fouts D.E."/>
        </authorList>
    </citation>
    <scope>NUCLEOTIDE SEQUENCE [LARGE SCALE GENOMIC DNA]</scope>
    <source>
        <strain evidence="2">BUT 6</strain>
    </source>
</reference>
<dbReference type="Proteomes" id="UP000014540">
    <property type="component" value="Unassembled WGS sequence"/>
</dbReference>
<feature type="transmembrane region" description="Helical" evidence="1">
    <location>
        <begin position="84"/>
        <end position="105"/>
    </location>
</feature>
<organism evidence="2 3">
    <name type="scientific">Leptospira fainei serovar Hurstbridge str. BUT 6</name>
    <dbReference type="NCBI Taxonomy" id="1193011"/>
    <lineage>
        <taxon>Bacteria</taxon>
        <taxon>Pseudomonadati</taxon>
        <taxon>Spirochaetota</taxon>
        <taxon>Spirochaetia</taxon>
        <taxon>Leptospirales</taxon>
        <taxon>Leptospiraceae</taxon>
        <taxon>Leptospira</taxon>
    </lineage>
</organism>
<keyword evidence="1" id="KW-0812">Transmembrane</keyword>
<feature type="transmembrane region" description="Helical" evidence="1">
    <location>
        <begin position="39"/>
        <end position="63"/>
    </location>
</feature>
<sequence>MFTTYQLVCKYTSILGFQRKIAKAAINNGDNMLPINLTAVSLAALTAFVLGFLFHGPLFGKLWMKLADVHPTGNEKFSDMVPQLLWNLLSNFITAYVLAVIYLFASSSPFLGGAGVWRGVICALWLWLGFLVTSTSIEVIWMGRTVKLWLFECACSFIVMAAMGAIIAIL</sequence>
<evidence type="ECO:0000256" key="1">
    <source>
        <dbReference type="SAM" id="Phobius"/>
    </source>
</evidence>
<name>S3UXM2_9LEPT</name>
<keyword evidence="1" id="KW-0472">Membrane</keyword>
<evidence type="ECO:0000313" key="3">
    <source>
        <dbReference type="Proteomes" id="UP000014540"/>
    </source>
</evidence>
<feature type="transmembrane region" description="Helical" evidence="1">
    <location>
        <begin position="148"/>
        <end position="169"/>
    </location>
</feature>